<sequence>MAAAQNFVTVSRRPPDIEDYIDMLRRYRSWLIGPMFVGLVCAVVVGFMWPDTYVSQAVMRITPQQISANLVPSVVTMQMQQRLQQMQQEILSRSSLSELIQRPSLDLYRKERARYPMEDIIQDMRNKAIRIQTVEVNRTASAFTISFAYPDRFKAQAVVRELVTKFTEQNVTVQRNNTNLTTQFLNDELKQAKDKMDNLEAQLTQFKNQNMGRLPEQFQANVAQLNTLQMMQSQANEALSRLQQQRYQLETQLQNNNTNLNYYNSLLEDQVTVNGPQQVRNEKLNQLNQKIMTLQSDVAALTEQFTPNHPMVKKAQASLAKYEKLYEEEAKADLEKEAAAPATTAPTTKRVVNQQVAKAVQDLANANNTIKTEMQNLNLQMDEKVKQQAELNRQIAAYQSRVEGSPQLEGQYVALVRELGLAKQTYEDYHRKSEISETAKDLEEHKAGENLEVLDPASDPQAPSEPNRLQIAAMGSGMGLMLGIVLAGAREMKNTSLKNLKDVRAYTNLPVLSSIPLLENALLVRRKRRLLWLAWSSAIIFGSIAMSAAAYYYYFGHAT</sequence>
<feature type="coiled-coil region" evidence="1">
    <location>
        <begin position="182"/>
        <end position="259"/>
    </location>
</feature>
<dbReference type="OrthoDB" id="9795292at2"/>
<keyword evidence="2" id="KW-0472">Membrane</keyword>
<keyword evidence="1" id="KW-0175">Coiled coil</keyword>
<name>Q028B9_SOLUE</name>
<feature type="coiled-coil region" evidence="1">
    <location>
        <begin position="284"/>
        <end position="332"/>
    </location>
</feature>
<feature type="transmembrane region" description="Helical" evidence="2">
    <location>
        <begin position="530"/>
        <end position="554"/>
    </location>
</feature>
<feature type="transmembrane region" description="Helical" evidence="2">
    <location>
        <begin position="30"/>
        <end position="49"/>
    </location>
</feature>
<reference evidence="3" key="1">
    <citation type="submission" date="2006-10" db="EMBL/GenBank/DDBJ databases">
        <title>Complete sequence of Solibacter usitatus Ellin6076.</title>
        <authorList>
            <consortium name="US DOE Joint Genome Institute"/>
            <person name="Copeland A."/>
            <person name="Lucas S."/>
            <person name="Lapidus A."/>
            <person name="Barry K."/>
            <person name="Detter J.C."/>
            <person name="Glavina del Rio T."/>
            <person name="Hammon N."/>
            <person name="Israni S."/>
            <person name="Dalin E."/>
            <person name="Tice H."/>
            <person name="Pitluck S."/>
            <person name="Thompson L.S."/>
            <person name="Brettin T."/>
            <person name="Bruce D."/>
            <person name="Han C."/>
            <person name="Tapia R."/>
            <person name="Gilna P."/>
            <person name="Schmutz J."/>
            <person name="Larimer F."/>
            <person name="Land M."/>
            <person name="Hauser L."/>
            <person name="Kyrpides N."/>
            <person name="Mikhailova N."/>
            <person name="Janssen P.H."/>
            <person name="Kuske C.R."/>
            <person name="Richardson P."/>
        </authorList>
    </citation>
    <scope>NUCLEOTIDE SEQUENCE</scope>
    <source>
        <strain evidence="3">Ellin6076</strain>
    </source>
</reference>
<accession>Q028B9</accession>
<dbReference type="KEGG" id="sus:Acid_1648"/>
<keyword evidence="2" id="KW-1133">Transmembrane helix</keyword>
<organism evidence="3">
    <name type="scientific">Solibacter usitatus (strain Ellin6076)</name>
    <dbReference type="NCBI Taxonomy" id="234267"/>
    <lineage>
        <taxon>Bacteria</taxon>
        <taxon>Pseudomonadati</taxon>
        <taxon>Acidobacteriota</taxon>
        <taxon>Terriglobia</taxon>
        <taxon>Bryobacterales</taxon>
        <taxon>Solibacteraceae</taxon>
        <taxon>Candidatus Solibacter</taxon>
    </lineage>
</organism>
<dbReference type="EMBL" id="CP000473">
    <property type="protein sequence ID" value="ABJ82638.1"/>
    <property type="molecule type" value="Genomic_DNA"/>
</dbReference>
<evidence type="ECO:0000256" key="1">
    <source>
        <dbReference type="SAM" id="Coils"/>
    </source>
</evidence>
<dbReference type="GO" id="GO:0005886">
    <property type="term" value="C:plasma membrane"/>
    <property type="evidence" value="ECO:0007669"/>
    <property type="project" value="TreeGrafter"/>
</dbReference>
<protein>
    <submittedName>
        <fullName evidence="3">Lipopolysaccharide biosynthesis</fullName>
    </submittedName>
</protein>
<keyword evidence="2" id="KW-0812">Transmembrane</keyword>
<feature type="coiled-coil region" evidence="1">
    <location>
        <begin position="356"/>
        <end position="401"/>
    </location>
</feature>
<dbReference type="STRING" id="234267.Acid_1648"/>
<feature type="transmembrane region" description="Helical" evidence="2">
    <location>
        <begin position="469"/>
        <end position="489"/>
    </location>
</feature>
<dbReference type="HOGENOM" id="CLU_009912_5_0_0"/>
<evidence type="ECO:0000313" key="3">
    <source>
        <dbReference type="EMBL" id="ABJ82638.1"/>
    </source>
</evidence>
<dbReference type="PANTHER" id="PTHR32309:SF13">
    <property type="entry name" value="FERRIC ENTEROBACTIN TRANSPORT PROTEIN FEPE"/>
    <property type="match status" value="1"/>
</dbReference>
<dbReference type="AlphaFoldDB" id="Q028B9"/>
<gene>
    <name evidence="3" type="ordered locus">Acid_1648</name>
</gene>
<dbReference type="GO" id="GO:0004713">
    <property type="term" value="F:protein tyrosine kinase activity"/>
    <property type="evidence" value="ECO:0007669"/>
    <property type="project" value="TreeGrafter"/>
</dbReference>
<dbReference type="eggNOG" id="COG3206">
    <property type="taxonomic scope" value="Bacteria"/>
</dbReference>
<dbReference type="InParanoid" id="Q028B9"/>
<proteinExistence type="predicted"/>
<dbReference type="InterPro" id="IPR050445">
    <property type="entry name" value="Bact_polysacc_biosynth/exp"/>
</dbReference>
<evidence type="ECO:0000256" key="2">
    <source>
        <dbReference type="SAM" id="Phobius"/>
    </source>
</evidence>
<dbReference type="PANTHER" id="PTHR32309">
    <property type="entry name" value="TYROSINE-PROTEIN KINASE"/>
    <property type="match status" value="1"/>
</dbReference>
<dbReference type="Gene3D" id="1.10.287.1490">
    <property type="match status" value="1"/>
</dbReference>